<dbReference type="InterPro" id="IPR000700">
    <property type="entry name" value="PAS-assoc_C"/>
</dbReference>
<evidence type="ECO:0000256" key="4">
    <source>
        <dbReference type="ARBA" id="ARBA00022553"/>
    </source>
</evidence>
<dbReference type="GO" id="GO:0046872">
    <property type="term" value="F:metal ion binding"/>
    <property type="evidence" value="ECO:0007669"/>
    <property type="project" value="UniProtKB-KW"/>
</dbReference>
<evidence type="ECO:0000259" key="15">
    <source>
        <dbReference type="PROSITE" id="PS50112"/>
    </source>
</evidence>
<dbReference type="CDD" id="cd00130">
    <property type="entry name" value="PAS"/>
    <property type="match status" value="1"/>
</dbReference>
<dbReference type="InterPro" id="IPR012312">
    <property type="entry name" value="Hemerythrin-like"/>
</dbReference>
<dbReference type="Gene3D" id="1.10.287.130">
    <property type="match status" value="1"/>
</dbReference>
<dbReference type="InterPro" id="IPR005467">
    <property type="entry name" value="His_kinase_dom"/>
</dbReference>
<dbReference type="PANTHER" id="PTHR45339">
    <property type="entry name" value="HYBRID SIGNAL TRANSDUCTION HISTIDINE KINASE J"/>
    <property type="match status" value="1"/>
</dbReference>
<keyword evidence="5" id="KW-0479">Metal-binding</keyword>
<feature type="transmembrane region" description="Helical" evidence="12">
    <location>
        <begin position="12"/>
        <end position="30"/>
    </location>
</feature>
<evidence type="ECO:0000256" key="6">
    <source>
        <dbReference type="ARBA" id="ARBA00023004"/>
    </source>
</evidence>
<evidence type="ECO:0000313" key="17">
    <source>
        <dbReference type="EMBL" id="QID19134.1"/>
    </source>
</evidence>
<dbReference type="CDD" id="cd16922">
    <property type="entry name" value="HATPase_EvgS-ArcB-TorS-like"/>
    <property type="match status" value="1"/>
</dbReference>
<evidence type="ECO:0000256" key="12">
    <source>
        <dbReference type="SAM" id="Phobius"/>
    </source>
</evidence>
<dbReference type="CDD" id="cd17546">
    <property type="entry name" value="REC_hyHK_CKI1_RcsC-like"/>
    <property type="match status" value="1"/>
</dbReference>
<evidence type="ECO:0000256" key="10">
    <source>
        <dbReference type="PROSITE-ProRule" id="PRU00169"/>
    </source>
</evidence>
<dbReference type="SUPFAM" id="SSF47188">
    <property type="entry name" value="Hemerythrin-like"/>
    <property type="match status" value="1"/>
</dbReference>
<dbReference type="RefSeq" id="WP_173767443.1">
    <property type="nucleotide sequence ID" value="NZ_CP048836.1"/>
</dbReference>
<organism evidence="17 18">
    <name type="scientific">Nitrogeniibacter mangrovi</name>
    <dbReference type="NCBI Taxonomy" id="2016596"/>
    <lineage>
        <taxon>Bacteria</taxon>
        <taxon>Pseudomonadati</taxon>
        <taxon>Pseudomonadota</taxon>
        <taxon>Betaproteobacteria</taxon>
        <taxon>Rhodocyclales</taxon>
        <taxon>Zoogloeaceae</taxon>
        <taxon>Nitrogeniibacter</taxon>
    </lineage>
</organism>
<dbReference type="PROSITE" id="PS50109">
    <property type="entry name" value="HIS_KIN"/>
    <property type="match status" value="1"/>
</dbReference>
<feature type="domain" description="Response regulatory" evidence="14">
    <location>
        <begin position="499"/>
        <end position="615"/>
    </location>
</feature>
<keyword evidence="6" id="KW-0408">Iron</keyword>
<dbReference type="NCBIfam" id="TIGR00229">
    <property type="entry name" value="sensory_box"/>
    <property type="match status" value="1"/>
</dbReference>
<dbReference type="SUPFAM" id="SSF47384">
    <property type="entry name" value="Homodimeric domain of signal transducing histidine kinase"/>
    <property type="match status" value="1"/>
</dbReference>
<dbReference type="InterPro" id="IPR000014">
    <property type="entry name" value="PAS"/>
</dbReference>
<evidence type="ECO:0000256" key="2">
    <source>
        <dbReference type="ARBA" id="ARBA00010587"/>
    </source>
</evidence>
<keyword evidence="4 10" id="KW-0597">Phosphoprotein</keyword>
<dbReference type="SMART" id="SM00387">
    <property type="entry name" value="HATPase_c"/>
    <property type="match status" value="1"/>
</dbReference>
<evidence type="ECO:0000313" key="18">
    <source>
        <dbReference type="Proteomes" id="UP000501991"/>
    </source>
</evidence>
<comment type="function">
    <text evidence="8">Member of the two-component regulatory system BvgS/BvgA. Phosphorylates BvgA via a four-step phosphorelay in response to environmental signals.</text>
</comment>
<keyword evidence="12" id="KW-1133">Transmembrane helix</keyword>
<dbReference type="SMART" id="SM00091">
    <property type="entry name" value="PAS"/>
    <property type="match status" value="1"/>
</dbReference>
<evidence type="ECO:0000256" key="8">
    <source>
        <dbReference type="ARBA" id="ARBA00058004"/>
    </source>
</evidence>
<evidence type="ECO:0000256" key="1">
    <source>
        <dbReference type="ARBA" id="ARBA00000085"/>
    </source>
</evidence>
<dbReference type="Pfam" id="PF01814">
    <property type="entry name" value="Hemerythrin"/>
    <property type="match status" value="1"/>
</dbReference>
<dbReference type="FunFam" id="3.30.565.10:FF:000010">
    <property type="entry name" value="Sensor histidine kinase RcsC"/>
    <property type="match status" value="1"/>
</dbReference>
<proteinExistence type="inferred from homology"/>
<dbReference type="SUPFAM" id="SSF55874">
    <property type="entry name" value="ATPase domain of HSP90 chaperone/DNA topoisomerase II/histidine kinase"/>
    <property type="match status" value="1"/>
</dbReference>
<evidence type="ECO:0000259" key="14">
    <source>
        <dbReference type="PROSITE" id="PS50110"/>
    </source>
</evidence>
<dbReference type="SMART" id="SM00448">
    <property type="entry name" value="REC"/>
    <property type="match status" value="1"/>
</dbReference>
<feature type="coiled-coil region" evidence="11">
    <location>
        <begin position="207"/>
        <end position="238"/>
    </location>
</feature>
<dbReference type="Gene3D" id="3.30.450.20">
    <property type="entry name" value="PAS domain"/>
    <property type="match status" value="1"/>
</dbReference>
<evidence type="ECO:0000256" key="3">
    <source>
        <dbReference type="ARBA" id="ARBA00012438"/>
    </source>
</evidence>
<dbReference type="Gene3D" id="3.30.565.10">
    <property type="entry name" value="Histidine kinase-like ATPase, C-terminal domain"/>
    <property type="match status" value="1"/>
</dbReference>
<keyword evidence="11" id="KW-0175">Coiled coil</keyword>
<dbReference type="Proteomes" id="UP000501991">
    <property type="component" value="Chromosome"/>
</dbReference>
<dbReference type="InterPro" id="IPR036890">
    <property type="entry name" value="HATPase_C_sf"/>
</dbReference>
<dbReference type="InterPro" id="IPR004358">
    <property type="entry name" value="Sig_transdc_His_kin-like_C"/>
</dbReference>
<dbReference type="EC" id="2.7.13.3" evidence="3"/>
<dbReference type="InterPro" id="IPR011006">
    <property type="entry name" value="CheY-like_superfamily"/>
</dbReference>
<evidence type="ECO:0000256" key="7">
    <source>
        <dbReference type="ARBA" id="ARBA00023012"/>
    </source>
</evidence>
<dbReference type="InterPro" id="IPR035938">
    <property type="entry name" value="Hemerythrin-like_sf"/>
</dbReference>
<dbReference type="PROSITE" id="PS50113">
    <property type="entry name" value="PAC"/>
    <property type="match status" value="1"/>
</dbReference>
<gene>
    <name evidence="17" type="ORF">G3580_16820</name>
</gene>
<dbReference type="SUPFAM" id="SSF52172">
    <property type="entry name" value="CheY-like"/>
    <property type="match status" value="1"/>
</dbReference>
<dbReference type="PANTHER" id="PTHR45339:SF1">
    <property type="entry name" value="HYBRID SIGNAL TRANSDUCTION HISTIDINE KINASE J"/>
    <property type="match status" value="1"/>
</dbReference>
<dbReference type="InterPro" id="IPR035965">
    <property type="entry name" value="PAS-like_dom_sf"/>
</dbReference>
<dbReference type="AlphaFoldDB" id="A0A6C1BA44"/>
<dbReference type="Pfam" id="PF00072">
    <property type="entry name" value="Response_reg"/>
    <property type="match status" value="1"/>
</dbReference>
<dbReference type="Gene3D" id="1.20.120.50">
    <property type="entry name" value="Hemerythrin-like"/>
    <property type="match status" value="1"/>
</dbReference>
<reference evidence="17 18" key="1">
    <citation type="submission" date="2020-02" db="EMBL/GenBank/DDBJ databases">
        <title>Nitrogenibacter mangrovi gen. nov., sp. nov. isolated from mangrove sediment, a denitrifying betaproteobacterium.</title>
        <authorList>
            <person name="Liao H."/>
            <person name="Tian Y."/>
        </authorList>
    </citation>
    <scope>NUCLEOTIDE SEQUENCE [LARGE SCALE GENOMIC DNA]</scope>
    <source>
        <strain evidence="17 18">M9-3-2</strain>
    </source>
</reference>
<dbReference type="PROSITE" id="PS50110">
    <property type="entry name" value="RESPONSE_REGULATORY"/>
    <property type="match status" value="1"/>
</dbReference>
<feature type="domain" description="Histidine kinase" evidence="13">
    <location>
        <begin position="252"/>
        <end position="472"/>
    </location>
</feature>
<dbReference type="CDD" id="cd12107">
    <property type="entry name" value="Hemerythrin"/>
    <property type="match status" value="1"/>
</dbReference>
<evidence type="ECO:0000256" key="5">
    <source>
        <dbReference type="ARBA" id="ARBA00022723"/>
    </source>
</evidence>
<dbReference type="NCBIfam" id="TIGR02481">
    <property type="entry name" value="hemeryth_dom"/>
    <property type="match status" value="1"/>
</dbReference>
<evidence type="ECO:0000259" key="16">
    <source>
        <dbReference type="PROSITE" id="PS50113"/>
    </source>
</evidence>
<keyword evidence="12" id="KW-0472">Membrane</keyword>
<evidence type="ECO:0000256" key="11">
    <source>
        <dbReference type="SAM" id="Coils"/>
    </source>
</evidence>
<dbReference type="CDD" id="cd00082">
    <property type="entry name" value="HisKA"/>
    <property type="match status" value="1"/>
</dbReference>
<dbReference type="InterPro" id="IPR001789">
    <property type="entry name" value="Sig_transdc_resp-reg_receiver"/>
</dbReference>
<dbReference type="InterPro" id="IPR013656">
    <property type="entry name" value="PAS_4"/>
</dbReference>
<feature type="domain" description="PAS" evidence="15">
    <location>
        <begin position="92"/>
        <end position="162"/>
    </location>
</feature>
<comment type="catalytic activity">
    <reaction evidence="1">
        <text>ATP + protein L-histidine = ADP + protein N-phospho-L-histidine.</text>
        <dbReference type="EC" id="2.7.13.3"/>
    </reaction>
</comment>
<dbReference type="SMART" id="SM00388">
    <property type="entry name" value="HisKA"/>
    <property type="match status" value="1"/>
</dbReference>
<dbReference type="InterPro" id="IPR036097">
    <property type="entry name" value="HisK_dim/P_sf"/>
</dbReference>
<dbReference type="SUPFAM" id="SSF55785">
    <property type="entry name" value="PYP-like sensor domain (PAS domain)"/>
    <property type="match status" value="1"/>
</dbReference>
<feature type="domain" description="PAC" evidence="16">
    <location>
        <begin position="165"/>
        <end position="216"/>
    </location>
</feature>
<protein>
    <recommendedName>
        <fullName evidence="9">Virulence sensor protein BvgS</fullName>
        <ecNumber evidence="3">2.7.13.3</ecNumber>
    </recommendedName>
</protein>
<dbReference type="Pfam" id="PF02518">
    <property type="entry name" value="HATPase_c"/>
    <property type="match status" value="1"/>
</dbReference>
<sequence length="766" mass="83612">MSESRRQLRRRDVFVVVGAYALVAALWILFSDRAMELLFRTPEQIIRVSLFKGWLFVAVTSLLLYVLVRRLMLRGEVAHRRELEAYEKGQRTLDLLSAIANNSEDAIFAKDLQGRYLFFNDASGRFVGKSAAEVVGRDDRAIFPPAQAERVMAIGRRVIERGRTETNEERLQTALGERVFLATKGPLRDPDGRVFGLFGISRDITERKQAEEALEAYRGRLEEQVEARTRELAVAKTEAEAASVAKSAFLANMSHEIRTPLNGIVGMAHLIERGGLSPRQQDQMGKLKTASDHLLAVINAVLELSKIEAGKLTLDTQPVRIETIIDNVCALVHDRVEARRLALVREVGRLPQGLVGDATRLQQALLNYVGNAVKFTEAGRITLSVRCEDEDAHGARIRFEVSDTGVGIAPEALERIFGAFEQADNAVGGSYGGTGLGLAITRKIARLMGGDAGARSTPGVGSTFWFSARLQKAAGEVAEAEAGAEDPLGALQAAFAGARILLVDDEPFNREIAKTLLEEAGLQVDTAEDGAQALERVAAQDYRAILMDMRMPRVDGLEATARLRATARGATVPVIALTAGAFAEDRARCLEAGMNDFLAKPVEPDLLYATVHKWLRRPAGDGGADPVWSVEYSVGVGILDDQHRRLLALCARAAASLDRDDRALLADLLEQMRRYAAEHFHTEERLLEAHGYPGLEAQRQEHAAYLNGLAELQVAQAGGTLTRATVHGFLREWWLGHILASDMGYKGWLSAAQGEGGPPAPDGSSH</sequence>
<keyword evidence="12" id="KW-0812">Transmembrane</keyword>
<evidence type="ECO:0000256" key="9">
    <source>
        <dbReference type="ARBA" id="ARBA00070152"/>
    </source>
</evidence>
<dbReference type="KEGG" id="azq:G3580_16820"/>
<dbReference type="EMBL" id="CP048836">
    <property type="protein sequence ID" value="QID19134.1"/>
    <property type="molecule type" value="Genomic_DNA"/>
</dbReference>
<dbReference type="Pfam" id="PF08448">
    <property type="entry name" value="PAS_4"/>
    <property type="match status" value="1"/>
</dbReference>
<dbReference type="PROSITE" id="PS50112">
    <property type="entry name" value="PAS"/>
    <property type="match status" value="1"/>
</dbReference>
<dbReference type="InterPro" id="IPR012827">
    <property type="entry name" value="Hemerythrin_metal-bd"/>
</dbReference>
<dbReference type="InterPro" id="IPR003594">
    <property type="entry name" value="HATPase_dom"/>
</dbReference>
<feature type="modified residue" description="4-aspartylphosphate" evidence="10">
    <location>
        <position position="548"/>
    </location>
</feature>
<evidence type="ECO:0000259" key="13">
    <source>
        <dbReference type="PROSITE" id="PS50109"/>
    </source>
</evidence>
<comment type="similarity">
    <text evidence="2">Belongs to the hemerythrin family.</text>
</comment>
<keyword evidence="18" id="KW-1185">Reference proteome</keyword>
<dbReference type="InterPro" id="IPR003661">
    <property type="entry name" value="HisK_dim/P_dom"/>
</dbReference>
<accession>A0A6C1BA44</accession>
<dbReference type="NCBIfam" id="NF033749">
    <property type="entry name" value="bact_hemeryth"/>
    <property type="match status" value="1"/>
</dbReference>
<dbReference type="GO" id="GO:0000155">
    <property type="term" value="F:phosphorelay sensor kinase activity"/>
    <property type="evidence" value="ECO:0007669"/>
    <property type="project" value="InterPro"/>
</dbReference>
<dbReference type="Pfam" id="PF00512">
    <property type="entry name" value="HisKA"/>
    <property type="match status" value="1"/>
</dbReference>
<dbReference type="Gene3D" id="3.40.50.2300">
    <property type="match status" value="1"/>
</dbReference>
<name>A0A6C1BA44_9RHOO</name>
<keyword evidence="7" id="KW-0902">Two-component regulatory system</keyword>
<dbReference type="PRINTS" id="PR00344">
    <property type="entry name" value="BCTRLSENSOR"/>
</dbReference>